<sequence>MNNDHSFQENTKALVVYKEQQAKVSVVEMYAQMILDEMEFNQKVNQLREQIDASLDSRNEALFMKLTAEYMDLTR</sequence>
<dbReference type="Proteomes" id="UP000198752">
    <property type="component" value="Unassembled WGS sequence"/>
</dbReference>
<evidence type="ECO:0000313" key="2">
    <source>
        <dbReference type="EMBL" id="SFF98799.1"/>
    </source>
</evidence>
<dbReference type="InterPro" id="IPR027393">
    <property type="entry name" value="Virus_scaffolding_prot_C"/>
</dbReference>
<accession>A0A1I2N7G1</accession>
<keyword evidence="3" id="KW-1185">Reference proteome</keyword>
<dbReference type="AlphaFoldDB" id="A0A1I2N7G1"/>
<dbReference type="EMBL" id="FOOY01000003">
    <property type="protein sequence ID" value="SFF98799.1"/>
    <property type="molecule type" value="Genomic_DNA"/>
</dbReference>
<reference evidence="3" key="1">
    <citation type="submission" date="2016-10" db="EMBL/GenBank/DDBJ databases">
        <authorList>
            <person name="Varghese N."/>
            <person name="Submissions S."/>
        </authorList>
    </citation>
    <scope>NUCLEOTIDE SEQUENCE [LARGE SCALE GENOMIC DNA]</scope>
    <source>
        <strain evidence="3">ATCC 700379</strain>
    </source>
</reference>
<name>A0A1I2N7G1_9BACL</name>
<gene>
    <name evidence="2" type="ORF">SAMN02982927_00293</name>
</gene>
<dbReference type="STRING" id="269670.SAMN02982927_00293"/>
<dbReference type="SMART" id="SM00914">
    <property type="entry name" value="IDEAL"/>
    <property type="match status" value="1"/>
</dbReference>
<dbReference type="InterPro" id="IPR014957">
    <property type="entry name" value="IDEAL_dom"/>
</dbReference>
<proteinExistence type="predicted"/>
<dbReference type="Gene3D" id="4.10.810.10">
    <property type="entry name" value="Virus Scaffolding Protein, Chain A"/>
    <property type="match status" value="1"/>
</dbReference>
<protein>
    <submittedName>
        <fullName evidence="2">IDEAL domain-containing protein</fullName>
    </submittedName>
</protein>
<dbReference type="Pfam" id="PF08858">
    <property type="entry name" value="IDEAL"/>
    <property type="match status" value="1"/>
</dbReference>
<dbReference type="RefSeq" id="WP_093669333.1">
    <property type="nucleotide sequence ID" value="NZ_FOOY01000003.1"/>
</dbReference>
<dbReference type="OrthoDB" id="2989967at2"/>
<feature type="domain" description="IDEAL" evidence="1">
    <location>
        <begin position="34"/>
        <end position="70"/>
    </location>
</feature>
<evidence type="ECO:0000259" key="1">
    <source>
        <dbReference type="SMART" id="SM00914"/>
    </source>
</evidence>
<organism evidence="2 3">
    <name type="scientific">Sporolactobacillus nakayamae</name>
    <dbReference type="NCBI Taxonomy" id="269670"/>
    <lineage>
        <taxon>Bacteria</taxon>
        <taxon>Bacillati</taxon>
        <taxon>Bacillota</taxon>
        <taxon>Bacilli</taxon>
        <taxon>Bacillales</taxon>
        <taxon>Sporolactobacillaceae</taxon>
        <taxon>Sporolactobacillus</taxon>
    </lineage>
</organism>
<evidence type="ECO:0000313" key="3">
    <source>
        <dbReference type="Proteomes" id="UP000198752"/>
    </source>
</evidence>